<reference evidence="3 4" key="1">
    <citation type="submission" date="2016-04" db="EMBL/GenBank/DDBJ databases">
        <authorList>
            <person name="Evans L.H."/>
            <person name="Alamgir A."/>
            <person name="Owens N."/>
            <person name="Weber N.D."/>
            <person name="Virtaneva K."/>
            <person name="Barbian K."/>
            <person name="Babar A."/>
            <person name="Rosenke K."/>
        </authorList>
    </citation>
    <scope>NUCLEOTIDE SEQUENCE [LARGE SCALE GENOMIC DNA]</scope>
    <source>
        <strain evidence="3 4">LMa1</strain>
    </source>
</reference>
<name>A0A1B7LEC1_9FIRM</name>
<evidence type="ECO:0000313" key="4">
    <source>
        <dbReference type="Proteomes" id="UP000078532"/>
    </source>
</evidence>
<dbReference type="InterPro" id="IPR043129">
    <property type="entry name" value="ATPase_NBD"/>
</dbReference>
<dbReference type="PANTHER" id="PTHR11365:SF2">
    <property type="entry name" value="5-OXOPROLINASE"/>
    <property type="match status" value="1"/>
</dbReference>
<dbReference type="PANTHER" id="PTHR11365">
    <property type="entry name" value="5-OXOPROLINASE RELATED"/>
    <property type="match status" value="1"/>
</dbReference>
<sequence>MYIGVDVGGTCTDAVLLEQGLVRASAKVPTRDDLLATLLEALDMILRGVSAETVERVVFSTTMITNLIAGKKYDPVGMILMPGPGLSHQRYRYPTDVYIINGAIDYRGREVIPLNLRQVDDAAHALAGKGYHKIAVVGKFSSRNNRHEKEVEARMRWNYPNMHQELGHRVAGQLNFPRRVVTTYLTCATREKYEFFVRSVQQALQQRGIGGNVFILKADGGTLPLESSLEVPVETIFSGPAASTLGVQALTPPGETSVVVDIGGTTTDLALILSGQPLLASRGATVDDMPTHVRALAVKSVPVGGDSVVERVGKEIIVYSERLGLPYCLGGPLPTPTDALRVLGLTRLGDVEKAREAMDTIGAPLGLPAGEVAGRVTSLVVETIAREIEGMFFRWEQEPAYRVWEVLQKKKVRPQTVVGVGGGAAGFVSQIAARLGCDPVIPPYAPVANAIGAAVARPTLQVTLHADTEQGVYSIQEEGYQARLEEHPFGEDKALELAKNWLAKRAARYGLDGDLGRVEVTRRDVFNMVRDWVTVGRLIDITVQTERGILHYVNRGGTGFEE</sequence>
<dbReference type="RefSeq" id="WP_066668582.1">
    <property type="nucleotide sequence ID" value="NZ_LYVF01000164.1"/>
</dbReference>
<dbReference type="SUPFAM" id="SSF53067">
    <property type="entry name" value="Actin-like ATPase domain"/>
    <property type="match status" value="1"/>
</dbReference>
<dbReference type="GO" id="GO:0005829">
    <property type="term" value="C:cytosol"/>
    <property type="evidence" value="ECO:0007669"/>
    <property type="project" value="TreeGrafter"/>
</dbReference>
<dbReference type="OrthoDB" id="9768323at2"/>
<dbReference type="InterPro" id="IPR045079">
    <property type="entry name" value="Oxoprolinase-like"/>
</dbReference>
<dbReference type="EMBL" id="LYVF01000164">
    <property type="protein sequence ID" value="OAT81404.1"/>
    <property type="molecule type" value="Genomic_DNA"/>
</dbReference>
<dbReference type="Pfam" id="PF01968">
    <property type="entry name" value="Hydantoinase_A"/>
    <property type="match status" value="1"/>
</dbReference>
<dbReference type="Proteomes" id="UP000078532">
    <property type="component" value="Unassembled WGS sequence"/>
</dbReference>
<dbReference type="STRING" id="1838280.A6M21_11065"/>
<evidence type="ECO:0000259" key="2">
    <source>
        <dbReference type="Pfam" id="PF05378"/>
    </source>
</evidence>
<evidence type="ECO:0000313" key="3">
    <source>
        <dbReference type="EMBL" id="OAT81404.1"/>
    </source>
</evidence>
<evidence type="ECO:0000259" key="1">
    <source>
        <dbReference type="Pfam" id="PF01968"/>
    </source>
</evidence>
<keyword evidence="4" id="KW-1185">Reference proteome</keyword>
<protein>
    <submittedName>
        <fullName evidence="3">Hydantoinase</fullName>
    </submittedName>
</protein>
<organism evidence="3 4">
    <name type="scientific">Desulfotomaculum copahuensis</name>
    <dbReference type="NCBI Taxonomy" id="1838280"/>
    <lineage>
        <taxon>Bacteria</taxon>
        <taxon>Bacillati</taxon>
        <taxon>Bacillota</taxon>
        <taxon>Clostridia</taxon>
        <taxon>Eubacteriales</taxon>
        <taxon>Desulfotomaculaceae</taxon>
        <taxon>Desulfotomaculum</taxon>
    </lineage>
</organism>
<dbReference type="GO" id="GO:0017168">
    <property type="term" value="F:5-oxoprolinase (ATP-hydrolyzing) activity"/>
    <property type="evidence" value="ECO:0007669"/>
    <property type="project" value="TreeGrafter"/>
</dbReference>
<dbReference type="InterPro" id="IPR008040">
    <property type="entry name" value="Hydant_A_N"/>
</dbReference>
<accession>A0A1B7LEC1</accession>
<feature type="domain" description="Hydantoinase A/oxoprolinase" evidence="1">
    <location>
        <begin position="179"/>
        <end position="459"/>
    </location>
</feature>
<comment type="caution">
    <text evidence="3">The sequence shown here is derived from an EMBL/GenBank/DDBJ whole genome shotgun (WGS) entry which is preliminary data.</text>
</comment>
<dbReference type="Pfam" id="PF05378">
    <property type="entry name" value="Hydant_A_N"/>
    <property type="match status" value="1"/>
</dbReference>
<feature type="domain" description="Hydantoinase/oxoprolinase N-terminal" evidence="2">
    <location>
        <begin position="3"/>
        <end position="155"/>
    </location>
</feature>
<dbReference type="GO" id="GO:0006749">
    <property type="term" value="P:glutathione metabolic process"/>
    <property type="evidence" value="ECO:0007669"/>
    <property type="project" value="TreeGrafter"/>
</dbReference>
<dbReference type="InterPro" id="IPR002821">
    <property type="entry name" value="Hydantoinase_A"/>
</dbReference>
<dbReference type="AlphaFoldDB" id="A0A1B7LEC1"/>
<gene>
    <name evidence="3" type="ORF">A6M21_11065</name>
</gene>
<proteinExistence type="predicted"/>